<protein>
    <recommendedName>
        <fullName evidence="1">Methyltransferase type 11 domain-containing protein</fullName>
    </recommendedName>
</protein>
<accession>A0A150MK42</accession>
<evidence type="ECO:0000313" key="3">
    <source>
        <dbReference type="Proteomes" id="UP000075324"/>
    </source>
</evidence>
<dbReference type="InterPro" id="IPR013216">
    <property type="entry name" value="Methyltransf_11"/>
</dbReference>
<dbReference type="Pfam" id="PF08241">
    <property type="entry name" value="Methyltransf_11"/>
    <property type="match status" value="1"/>
</dbReference>
<dbReference type="PATRIC" id="fig|153151.4.peg.1350"/>
<dbReference type="InterPro" id="IPR029063">
    <property type="entry name" value="SAM-dependent_MTases_sf"/>
</dbReference>
<dbReference type="GO" id="GO:0008757">
    <property type="term" value="F:S-adenosylmethionine-dependent methyltransferase activity"/>
    <property type="evidence" value="ECO:0007669"/>
    <property type="project" value="InterPro"/>
</dbReference>
<proteinExistence type="predicted"/>
<dbReference type="SUPFAM" id="SSF53335">
    <property type="entry name" value="S-adenosyl-L-methionine-dependent methyltransferases"/>
    <property type="match status" value="1"/>
</dbReference>
<comment type="caution">
    <text evidence="2">The sequence shown here is derived from an EMBL/GenBank/DDBJ whole genome shotgun (WGS) entry which is preliminary data.</text>
</comment>
<sequence>MMAGHRFHPEKAEKLLDPKRKEIIAPERAIEILQIGTQDVIVDLGAGNGYFTVPMAKKTKEKVYAVDVQQEMLEFLKTHAEKEQVDNIEYILEDVSNTSLPSRLADKGLMSFVFHEVDDHDAVLAEIQRVMKPNGKFLIIEWEAVESEMGPPLHERIPSQQLLEYMKTKHHNVEFVSFHPTVYGILLTY</sequence>
<dbReference type="AlphaFoldDB" id="A0A150MK42"/>
<evidence type="ECO:0000313" key="2">
    <source>
        <dbReference type="EMBL" id="KYD24675.1"/>
    </source>
</evidence>
<reference evidence="2 3" key="1">
    <citation type="submission" date="2016-01" db="EMBL/GenBank/DDBJ databases">
        <title>Draft Genome Sequences of Seven Thermophilic Sporeformers Isolated from Foods.</title>
        <authorList>
            <person name="Berendsen E.M."/>
            <person name="Wells-Bennik M.H."/>
            <person name="Krawcyk A.O."/>
            <person name="De Jong A."/>
            <person name="Holsappel S."/>
            <person name="Eijlander R.T."/>
            <person name="Kuipers O.P."/>
        </authorList>
    </citation>
    <scope>NUCLEOTIDE SEQUENCE [LARGE SCALE GENOMIC DNA]</scope>
    <source>
        <strain evidence="2 3">B4110</strain>
    </source>
</reference>
<dbReference type="PANTHER" id="PTHR43591:SF24">
    <property type="entry name" value="2-METHOXY-6-POLYPRENYL-1,4-BENZOQUINOL METHYLASE, MITOCHONDRIAL"/>
    <property type="match status" value="1"/>
</dbReference>
<dbReference type="PANTHER" id="PTHR43591">
    <property type="entry name" value="METHYLTRANSFERASE"/>
    <property type="match status" value="1"/>
</dbReference>
<name>A0A150MK42_9BACL</name>
<dbReference type="EMBL" id="LQYW01000149">
    <property type="protein sequence ID" value="KYD24675.1"/>
    <property type="molecule type" value="Genomic_DNA"/>
</dbReference>
<evidence type="ECO:0000259" key="1">
    <source>
        <dbReference type="Pfam" id="PF08241"/>
    </source>
</evidence>
<dbReference type="CDD" id="cd02440">
    <property type="entry name" value="AdoMet_MTases"/>
    <property type="match status" value="1"/>
</dbReference>
<gene>
    <name evidence="2" type="ORF">B4110_0684</name>
</gene>
<feature type="domain" description="Methyltransferase type 11" evidence="1">
    <location>
        <begin position="42"/>
        <end position="139"/>
    </location>
</feature>
<dbReference type="Gene3D" id="3.40.50.150">
    <property type="entry name" value="Vaccinia Virus protein VP39"/>
    <property type="match status" value="1"/>
</dbReference>
<dbReference type="Proteomes" id="UP000075324">
    <property type="component" value="Unassembled WGS sequence"/>
</dbReference>
<organism evidence="2 3">
    <name type="scientific">Parageobacillus toebii</name>
    <dbReference type="NCBI Taxonomy" id="153151"/>
    <lineage>
        <taxon>Bacteria</taxon>
        <taxon>Bacillati</taxon>
        <taxon>Bacillota</taxon>
        <taxon>Bacilli</taxon>
        <taxon>Bacillales</taxon>
        <taxon>Anoxybacillaceae</taxon>
        <taxon>Parageobacillus</taxon>
    </lineage>
</organism>